<evidence type="ECO:0000313" key="3">
    <source>
        <dbReference type="Proteomes" id="UP000738376"/>
    </source>
</evidence>
<feature type="transmembrane region" description="Helical" evidence="1">
    <location>
        <begin position="66"/>
        <end position="89"/>
    </location>
</feature>
<accession>A0ABX1LVK0</accession>
<dbReference type="EMBL" id="JAAVJL010000002">
    <property type="protein sequence ID" value="NMF60198.1"/>
    <property type="molecule type" value="Genomic_DNA"/>
</dbReference>
<gene>
    <name evidence="2" type="ORF">HC246_19735</name>
</gene>
<feature type="transmembrane region" description="Helical" evidence="1">
    <location>
        <begin position="134"/>
        <end position="158"/>
    </location>
</feature>
<sequence length="162" mass="18665">MNDNQSDENNLKRRQDLLSRASRLTPLNKGDENNLERRQDLLQDEETFRLRQEEQRLGAAQRSNTYIWIVNSIYWLGGLLEILLGLRFALRLFGANPQNEFARLINNLSAPFIAPFSTLFISPTSDKGANIFDVNIVIAIIAYALLSYLVVSLVRFIFYNRV</sequence>
<name>A0ABX1LVK0_9CYAN</name>
<dbReference type="InterPro" id="IPR003425">
    <property type="entry name" value="CCB3/YggT"/>
</dbReference>
<protein>
    <submittedName>
        <fullName evidence="2">YggT family protein</fullName>
    </submittedName>
</protein>
<organism evidence="2 3">
    <name type="scientific">Pseudanabaena yagii GIHE-NHR1</name>
    <dbReference type="NCBI Taxonomy" id="2722753"/>
    <lineage>
        <taxon>Bacteria</taxon>
        <taxon>Bacillati</taxon>
        <taxon>Cyanobacteriota</taxon>
        <taxon>Cyanophyceae</taxon>
        <taxon>Pseudanabaenales</taxon>
        <taxon>Pseudanabaenaceae</taxon>
        <taxon>Pseudanabaena</taxon>
        <taxon>Pseudanabaena yagii</taxon>
    </lineage>
</organism>
<dbReference type="Pfam" id="PF02325">
    <property type="entry name" value="CCB3_YggT"/>
    <property type="match status" value="1"/>
</dbReference>
<keyword evidence="1" id="KW-0472">Membrane</keyword>
<evidence type="ECO:0000313" key="2">
    <source>
        <dbReference type="EMBL" id="NMF60198.1"/>
    </source>
</evidence>
<evidence type="ECO:0000256" key="1">
    <source>
        <dbReference type="SAM" id="Phobius"/>
    </source>
</evidence>
<dbReference type="Proteomes" id="UP000738376">
    <property type="component" value="Unassembled WGS sequence"/>
</dbReference>
<comment type="caution">
    <text evidence="2">The sequence shown here is derived from an EMBL/GenBank/DDBJ whole genome shotgun (WGS) entry which is preliminary data.</text>
</comment>
<reference evidence="2 3" key="1">
    <citation type="submission" date="2020-03" db="EMBL/GenBank/DDBJ databases">
        <title>Draft Genome Sequence of 2-Methylisoborneol Producing Pseudanabaena yagii Strain GIHE-NHR1 Isolated from North Han River in South Korea.</title>
        <authorList>
            <person name="Jeong J."/>
        </authorList>
    </citation>
    <scope>NUCLEOTIDE SEQUENCE [LARGE SCALE GENOMIC DNA]</scope>
    <source>
        <strain evidence="2 3">GIHE-NHR1</strain>
    </source>
</reference>
<dbReference type="RefSeq" id="WP_169365136.1">
    <property type="nucleotide sequence ID" value="NZ_JAAVJL010000002.1"/>
</dbReference>
<keyword evidence="3" id="KW-1185">Reference proteome</keyword>
<proteinExistence type="predicted"/>
<keyword evidence="1" id="KW-1133">Transmembrane helix</keyword>
<keyword evidence="1" id="KW-0812">Transmembrane</keyword>